<sequence>MVHWAFPTVQYHPRAERAGINPAPTRGQSVFVGVGLMPDRYARFWRKNRPMGGRVMGFRLRGSQGRGVLDHNPKNKESWK</sequence>
<evidence type="ECO:0000313" key="1">
    <source>
        <dbReference type="EMBL" id="SHF23736.1"/>
    </source>
</evidence>
<keyword evidence="2" id="KW-1185">Reference proteome</keyword>
<proteinExistence type="predicted"/>
<reference evidence="2" key="1">
    <citation type="submission" date="2016-11" db="EMBL/GenBank/DDBJ databases">
        <authorList>
            <person name="Varghese N."/>
            <person name="Submissions S."/>
        </authorList>
    </citation>
    <scope>NUCLEOTIDE SEQUENCE [LARGE SCALE GENOMIC DNA]</scope>
    <source>
        <strain evidence="2">DSM 9756</strain>
    </source>
</reference>
<dbReference type="Proteomes" id="UP000184076">
    <property type="component" value="Unassembled WGS sequence"/>
</dbReference>
<protein>
    <submittedName>
        <fullName evidence="1">Uncharacterized protein</fullName>
    </submittedName>
</protein>
<evidence type="ECO:0000313" key="2">
    <source>
        <dbReference type="Proteomes" id="UP000184076"/>
    </source>
</evidence>
<dbReference type="AlphaFoldDB" id="A0A1M5A1D8"/>
<dbReference type="EMBL" id="FQVB01000013">
    <property type="protein sequence ID" value="SHF23736.1"/>
    <property type="molecule type" value="Genomic_DNA"/>
</dbReference>
<organism evidence="1 2">
    <name type="scientific">Desulfacinum infernum DSM 9756</name>
    <dbReference type="NCBI Taxonomy" id="1121391"/>
    <lineage>
        <taxon>Bacteria</taxon>
        <taxon>Pseudomonadati</taxon>
        <taxon>Thermodesulfobacteriota</taxon>
        <taxon>Syntrophobacteria</taxon>
        <taxon>Syntrophobacterales</taxon>
        <taxon>Syntrophobacteraceae</taxon>
        <taxon>Desulfacinum</taxon>
    </lineage>
</organism>
<name>A0A1M5A1D8_9BACT</name>
<accession>A0A1M5A1D8</accession>
<dbReference type="STRING" id="1121391.SAMN02745206_01592"/>
<gene>
    <name evidence="1" type="ORF">SAMN02745206_01592</name>
</gene>